<dbReference type="GeneID" id="68665197"/>
<gene>
    <name evidence="2" type="primary">orf102G</name>
</gene>
<keyword evidence="1" id="KW-1133">Transmembrane helix</keyword>
<keyword evidence="2" id="KW-0540">Nuclease</keyword>
<evidence type="ECO:0000313" key="2">
    <source>
        <dbReference type="EMBL" id="UBU98537.1"/>
    </source>
</evidence>
<sequence>MGNIVAGPVNDQGYGNITSDDSILKWVIADLNQTYFWVFFLFLYKNKMDRRSLIQSTTTKSVKEQRVDGSSVFSNTVRCTLVAGKAGFGVKLHTRILRLKFS</sequence>
<keyword evidence="1" id="KW-0472">Membrane</keyword>
<keyword evidence="2" id="KW-0378">Hydrolase</keyword>
<accession>A0A8K1MIJ8</accession>
<keyword evidence="2" id="KW-0255">Endonuclease</keyword>
<organism evidence="2">
    <name type="scientific">Morchella brunnea</name>
    <dbReference type="NCBI Taxonomy" id="1174671"/>
    <lineage>
        <taxon>Eukaryota</taxon>
        <taxon>Fungi</taxon>
        <taxon>Dikarya</taxon>
        <taxon>Ascomycota</taxon>
        <taxon>Pezizomycotina</taxon>
        <taxon>Pezizomycetes</taxon>
        <taxon>Pezizales</taxon>
        <taxon>Morchellaceae</taxon>
        <taxon>Morchella</taxon>
    </lineage>
</organism>
<protein>
    <submittedName>
        <fullName evidence="2">LAGLIDADG endonuclease</fullName>
    </submittedName>
</protein>
<name>A0A8K1MIJ8_9PEZI</name>
<geneLocation type="mitochondrion" evidence="2"/>
<dbReference type="EMBL" id="MW538937">
    <property type="protein sequence ID" value="UBU98537.1"/>
    <property type="molecule type" value="Genomic_DNA"/>
</dbReference>
<dbReference type="RefSeq" id="YP_010218700.1">
    <property type="nucleotide sequence ID" value="NC_058917.1"/>
</dbReference>
<proteinExistence type="predicted"/>
<feature type="transmembrane region" description="Helical" evidence="1">
    <location>
        <begin position="23"/>
        <end position="44"/>
    </location>
</feature>
<dbReference type="GO" id="GO:0004519">
    <property type="term" value="F:endonuclease activity"/>
    <property type="evidence" value="ECO:0007669"/>
    <property type="project" value="UniProtKB-KW"/>
</dbReference>
<dbReference type="AlphaFoldDB" id="A0A8K1MIJ8"/>
<evidence type="ECO:0000256" key="1">
    <source>
        <dbReference type="SAM" id="Phobius"/>
    </source>
</evidence>
<keyword evidence="1" id="KW-0812">Transmembrane</keyword>
<reference evidence="2" key="1">
    <citation type="submission" date="2021-01" db="EMBL/GenBank/DDBJ databases">
        <authorList>
            <person name="Sun H.-H."/>
            <person name="Zhang S."/>
            <person name="Zhang Y.-J."/>
        </authorList>
    </citation>
    <scope>NUCLEOTIDE SEQUENCE</scope>
    <source>
        <strain evidence="2">CMM1</strain>
    </source>
</reference>
<keyword evidence="2" id="KW-0496">Mitochondrion</keyword>